<organism evidence="1 2">
    <name type="scientific">Racocetra persica</name>
    <dbReference type="NCBI Taxonomy" id="160502"/>
    <lineage>
        <taxon>Eukaryota</taxon>
        <taxon>Fungi</taxon>
        <taxon>Fungi incertae sedis</taxon>
        <taxon>Mucoromycota</taxon>
        <taxon>Glomeromycotina</taxon>
        <taxon>Glomeromycetes</taxon>
        <taxon>Diversisporales</taxon>
        <taxon>Gigasporaceae</taxon>
        <taxon>Racocetra</taxon>
    </lineage>
</organism>
<dbReference type="EMBL" id="CAJVQC010038009">
    <property type="protein sequence ID" value="CAG8765186.1"/>
    <property type="molecule type" value="Genomic_DNA"/>
</dbReference>
<accession>A0ACA9QUS8</accession>
<evidence type="ECO:0000313" key="1">
    <source>
        <dbReference type="EMBL" id="CAG8765186.1"/>
    </source>
</evidence>
<protein>
    <submittedName>
        <fullName evidence="1">21921_t:CDS:1</fullName>
    </submittedName>
</protein>
<keyword evidence="2" id="KW-1185">Reference proteome</keyword>
<evidence type="ECO:0000313" key="2">
    <source>
        <dbReference type="Proteomes" id="UP000789920"/>
    </source>
</evidence>
<comment type="caution">
    <text evidence="1">The sequence shown here is derived from an EMBL/GenBank/DDBJ whole genome shotgun (WGS) entry which is preliminary data.</text>
</comment>
<reference evidence="1" key="1">
    <citation type="submission" date="2021-06" db="EMBL/GenBank/DDBJ databases">
        <authorList>
            <person name="Kallberg Y."/>
            <person name="Tangrot J."/>
            <person name="Rosling A."/>
        </authorList>
    </citation>
    <scope>NUCLEOTIDE SEQUENCE</scope>
    <source>
        <strain evidence="1">MA461A</strain>
    </source>
</reference>
<dbReference type="Proteomes" id="UP000789920">
    <property type="component" value="Unassembled WGS sequence"/>
</dbReference>
<sequence length="49" mass="5638">MSNNEILDETRNSLEKAIKTSDYITQSINDNNCLYDPYGEEINKNIAEI</sequence>
<feature type="non-terminal residue" evidence="1">
    <location>
        <position position="49"/>
    </location>
</feature>
<proteinExistence type="predicted"/>
<name>A0ACA9QUS8_9GLOM</name>
<gene>
    <name evidence="1" type="ORF">RPERSI_LOCUS15710</name>
</gene>